<gene>
    <name evidence="1" type="ORF">BRARA_C00837</name>
</gene>
<protein>
    <submittedName>
        <fullName evidence="1">Uncharacterized protein</fullName>
    </submittedName>
</protein>
<dbReference type="Proteomes" id="UP000264353">
    <property type="component" value="Chromosome A3"/>
</dbReference>
<dbReference type="AlphaFoldDB" id="A0A397ZW83"/>
<dbReference type="EMBL" id="CM010630">
    <property type="protein sequence ID" value="RID68694.1"/>
    <property type="molecule type" value="Genomic_DNA"/>
</dbReference>
<evidence type="ECO:0000313" key="2">
    <source>
        <dbReference type="Proteomes" id="UP000264353"/>
    </source>
</evidence>
<accession>A0A397ZW83</accession>
<evidence type="ECO:0000313" key="1">
    <source>
        <dbReference type="EMBL" id="RID68694.1"/>
    </source>
</evidence>
<reference evidence="1 2" key="1">
    <citation type="submission" date="2018-06" db="EMBL/GenBank/DDBJ databases">
        <title>WGS assembly of Brassica rapa FPsc.</title>
        <authorList>
            <person name="Bowman J."/>
            <person name="Kohchi T."/>
            <person name="Yamato K."/>
            <person name="Jenkins J."/>
            <person name="Shu S."/>
            <person name="Ishizaki K."/>
            <person name="Yamaoka S."/>
            <person name="Nishihama R."/>
            <person name="Nakamura Y."/>
            <person name="Berger F."/>
            <person name="Adam C."/>
            <person name="Aki S."/>
            <person name="Althoff F."/>
            <person name="Araki T."/>
            <person name="Arteaga-Vazquez M."/>
            <person name="Balasubrmanian S."/>
            <person name="Bauer D."/>
            <person name="Boehm C."/>
            <person name="Briginshaw L."/>
            <person name="Caballero-Perez J."/>
            <person name="Catarino B."/>
            <person name="Chen F."/>
            <person name="Chiyoda S."/>
            <person name="Chovatia M."/>
            <person name="Davies K."/>
            <person name="Delmans M."/>
            <person name="Demura T."/>
            <person name="Dierschke T."/>
            <person name="Dolan L."/>
            <person name="Dorantes-Acosta A."/>
            <person name="Eklund D."/>
            <person name="Florent S."/>
            <person name="Flores-Sandoval E."/>
            <person name="Fujiyama A."/>
            <person name="Fukuzawa H."/>
            <person name="Galik B."/>
            <person name="Grimanelli D."/>
            <person name="Grimwood J."/>
            <person name="Grossniklaus U."/>
            <person name="Hamada T."/>
            <person name="Haseloff J."/>
            <person name="Hetherington A."/>
            <person name="Higo A."/>
            <person name="Hirakawa Y."/>
            <person name="Hundley H."/>
            <person name="Ikeda Y."/>
            <person name="Inoue K."/>
            <person name="Inoue S."/>
            <person name="Ishida S."/>
            <person name="Jia Q."/>
            <person name="Kakita M."/>
            <person name="Kanazawa T."/>
            <person name="Kawai Y."/>
            <person name="Kawashima T."/>
            <person name="Kennedy M."/>
            <person name="Kinose K."/>
            <person name="Kinoshita T."/>
            <person name="Kohara Y."/>
            <person name="Koide E."/>
            <person name="Komatsu K."/>
            <person name="Kopischke S."/>
            <person name="Kubo M."/>
            <person name="Kyozuka J."/>
            <person name="Lagercrantz U."/>
            <person name="Lin S."/>
            <person name="Lindquist E."/>
            <person name="Lipzen A."/>
            <person name="Lu C."/>
            <person name="Luna E."/>
            <person name="Martienssen R."/>
            <person name="Minamino N."/>
            <person name="Mizutani M."/>
            <person name="Mizutani M."/>
            <person name="Mochizuki N."/>
            <person name="Monte I."/>
            <person name="Mosher R."/>
            <person name="Nagasaki H."/>
            <person name="Nakagami H."/>
            <person name="Naramoto S."/>
            <person name="Nishitani K."/>
            <person name="Ohtani M."/>
            <person name="Okamoto T."/>
            <person name="Okumura M."/>
            <person name="Phillips J."/>
            <person name="Pollak B."/>
            <person name="Reinders A."/>
            <person name="Roevekamp M."/>
            <person name="Sano R."/>
            <person name="Sawa S."/>
            <person name="Schmid M."/>
            <person name="Shirakawa M."/>
            <person name="Solano R."/>
            <person name="Spunde A."/>
            <person name="Suetsugu N."/>
            <person name="Sugano S."/>
            <person name="Sugiyama A."/>
            <person name="Sun R."/>
            <person name="Suzuki Y."/>
            <person name="Takenaka M."/>
            <person name="Takezawa D."/>
            <person name="Tomogane H."/>
            <person name="Tsuzuki M."/>
            <person name="Ueda T."/>
            <person name="Umeda M."/>
            <person name="Ward J."/>
            <person name="Watanabe Y."/>
            <person name="Yazaki K."/>
            <person name="Yokoyama R."/>
            <person name="Yoshitake Y."/>
            <person name="Yotsui I."/>
            <person name="Zachgo S."/>
            <person name="Schmutz J."/>
        </authorList>
    </citation>
    <scope>NUCLEOTIDE SEQUENCE [LARGE SCALE GENOMIC DNA]</scope>
    <source>
        <strain evidence="2">cv. B-3</strain>
    </source>
</reference>
<proteinExistence type="predicted"/>
<sequence>MFSRSYRGVFPIHLFTRYSKSESRLPPLLCPLPCLRLRSILPVFSFGSETPKTRLRSLASPPLLCSASISLP</sequence>
<name>A0A397ZW83_BRACM</name>
<organism evidence="1 2">
    <name type="scientific">Brassica campestris</name>
    <name type="common">Field mustard</name>
    <dbReference type="NCBI Taxonomy" id="3711"/>
    <lineage>
        <taxon>Eukaryota</taxon>
        <taxon>Viridiplantae</taxon>
        <taxon>Streptophyta</taxon>
        <taxon>Embryophyta</taxon>
        <taxon>Tracheophyta</taxon>
        <taxon>Spermatophyta</taxon>
        <taxon>Magnoliopsida</taxon>
        <taxon>eudicotyledons</taxon>
        <taxon>Gunneridae</taxon>
        <taxon>Pentapetalae</taxon>
        <taxon>rosids</taxon>
        <taxon>malvids</taxon>
        <taxon>Brassicales</taxon>
        <taxon>Brassicaceae</taxon>
        <taxon>Brassiceae</taxon>
        <taxon>Brassica</taxon>
    </lineage>
</organism>